<dbReference type="UniPathway" id="UPA00143"/>
<dbReference type="InterPro" id="IPR057649">
    <property type="entry name" value="PUB62-63_C"/>
</dbReference>
<comment type="pathway">
    <text evidence="1">Protein modification; protein ubiquitination.</text>
</comment>
<evidence type="ECO:0000256" key="3">
    <source>
        <dbReference type="SAM" id="MobiDB-lite"/>
    </source>
</evidence>
<dbReference type="EMBL" id="SWLB01000009">
    <property type="protein sequence ID" value="KAF3334666.1"/>
    <property type="molecule type" value="Genomic_DNA"/>
</dbReference>
<dbReference type="SUPFAM" id="SSF57850">
    <property type="entry name" value="RING/U-box"/>
    <property type="match status" value="1"/>
</dbReference>
<dbReference type="PANTHER" id="PTHR33644">
    <property type="entry name" value="U-BOX DOMAIN-CONTAINING PROTEIN 62-RELATED"/>
    <property type="match status" value="1"/>
</dbReference>
<evidence type="ECO:0000313" key="5">
    <source>
        <dbReference type="EMBL" id="KAF3334666.1"/>
    </source>
</evidence>
<dbReference type="Gene3D" id="3.30.40.10">
    <property type="entry name" value="Zinc/RING finger domain, C3HC4 (zinc finger)"/>
    <property type="match status" value="1"/>
</dbReference>
<sequence length="329" mass="36298">MASFDKVTTNSTPTLAPKPIATAAPPPPPFTRERLFSDGDDDEEDGGLNEESEGEEEDEEIVNGEHGGDSIDLEKIRGENWSSRDTYASSSGYENALVIAGSEPCYAQTFNRVAGSSPSSGQNDPFRVENNGCGFSGQEEGSYWDVLRSHLSDPVTGALMDDAMILTCGHSYGRGGMQQVYLMKSCCKCSQPISEDLVRPNFALRSAVQAFRREEEMHIWKVSKRRRDQLEQEKCGYDDHLTNDLLRNRASLFPLAISDRVIIKGNKRTPPHFVGRVAVVTAQCLNGWYVVKTLDNGESVKLQFGSLAKVSADQPTSAFPTRATYPNWL</sequence>
<dbReference type="OrthoDB" id="667871at2759"/>
<dbReference type="GO" id="GO:0004842">
    <property type="term" value="F:ubiquitin-protein transferase activity"/>
    <property type="evidence" value="ECO:0007669"/>
    <property type="project" value="InterPro"/>
</dbReference>
<comment type="caution">
    <text evidence="5">The sequence shown here is derived from an EMBL/GenBank/DDBJ whole genome shotgun (WGS) entry which is preliminary data.</text>
</comment>
<dbReference type="PANTHER" id="PTHR33644:SF5">
    <property type="entry name" value="U-BOX DOMAIN-CONTAINING PROTEIN 62"/>
    <property type="match status" value="1"/>
</dbReference>
<feature type="compositionally biased region" description="Low complexity" evidence="3">
    <location>
        <begin position="12"/>
        <end position="23"/>
    </location>
</feature>
<evidence type="ECO:0000256" key="1">
    <source>
        <dbReference type="ARBA" id="ARBA00004906"/>
    </source>
</evidence>
<name>A0A833R7W2_9POAL</name>
<dbReference type="PROSITE" id="PS51698">
    <property type="entry name" value="U_BOX"/>
    <property type="match status" value="1"/>
</dbReference>
<gene>
    <name evidence="5" type="ORF">FCM35_KLT21270</name>
</gene>
<organism evidence="5 6">
    <name type="scientific">Carex littledalei</name>
    <dbReference type="NCBI Taxonomy" id="544730"/>
    <lineage>
        <taxon>Eukaryota</taxon>
        <taxon>Viridiplantae</taxon>
        <taxon>Streptophyta</taxon>
        <taxon>Embryophyta</taxon>
        <taxon>Tracheophyta</taxon>
        <taxon>Spermatophyta</taxon>
        <taxon>Magnoliopsida</taxon>
        <taxon>Liliopsida</taxon>
        <taxon>Poales</taxon>
        <taxon>Cyperaceae</taxon>
        <taxon>Cyperoideae</taxon>
        <taxon>Cariceae</taxon>
        <taxon>Carex</taxon>
        <taxon>Carex subgen. Euthyceras</taxon>
    </lineage>
</organism>
<reference evidence="5" key="1">
    <citation type="submission" date="2020-01" db="EMBL/GenBank/DDBJ databases">
        <title>Genome sequence of Kobresia littledalei, the first chromosome-level genome in the family Cyperaceae.</title>
        <authorList>
            <person name="Qu G."/>
        </authorList>
    </citation>
    <scope>NUCLEOTIDE SEQUENCE</scope>
    <source>
        <strain evidence="5">C.B.Clarke</strain>
        <tissue evidence="5">Leaf</tissue>
    </source>
</reference>
<dbReference type="AlphaFoldDB" id="A0A833R7W2"/>
<feature type="compositionally biased region" description="Acidic residues" evidence="3">
    <location>
        <begin position="38"/>
        <end position="62"/>
    </location>
</feature>
<dbReference type="InterPro" id="IPR013083">
    <property type="entry name" value="Znf_RING/FYVE/PHD"/>
</dbReference>
<protein>
    <submittedName>
        <fullName evidence="5">U-box domain-containing protein 62-like protein</fullName>
    </submittedName>
</protein>
<dbReference type="Pfam" id="PF23112">
    <property type="entry name" value="PUB62-63_C"/>
    <property type="match status" value="1"/>
</dbReference>
<dbReference type="GO" id="GO:0016567">
    <property type="term" value="P:protein ubiquitination"/>
    <property type="evidence" value="ECO:0007669"/>
    <property type="project" value="UniProtKB-UniPathway"/>
</dbReference>
<feature type="region of interest" description="Disordered" evidence="3">
    <location>
        <begin position="1"/>
        <end position="77"/>
    </location>
</feature>
<keyword evidence="2" id="KW-0808">Transferase</keyword>
<feature type="compositionally biased region" description="Basic and acidic residues" evidence="3">
    <location>
        <begin position="66"/>
        <end position="77"/>
    </location>
</feature>
<feature type="compositionally biased region" description="Polar residues" evidence="3">
    <location>
        <begin position="1"/>
        <end position="11"/>
    </location>
</feature>
<accession>A0A833R7W2</accession>
<proteinExistence type="predicted"/>
<dbReference type="InterPro" id="IPR003613">
    <property type="entry name" value="Ubox_domain"/>
</dbReference>
<dbReference type="Pfam" id="PF04564">
    <property type="entry name" value="U-box"/>
    <property type="match status" value="1"/>
</dbReference>
<evidence type="ECO:0000256" key="2">
    <source>
        <dbReference type="ARBA" id="ARBA00022679"/>
    </source>
</evidence>
<evidence type="ECO:0000313" key="6">
    <source>
        <dbReference type="Proteomes" id="UP000623129"/>
    </source>
</evidence>
<dbReference type="Proteomes" id="UP000623129">
    <property type="component" value="Unassembled WGS sequence"/>
</dbReference>
<evidence type="ECO:0000259" key="4">
    <source>
        <dbReference type="PROSITE" id="PS51698"/>
    </source>
</evidence>
<keyword evidence="6" id="KW-1185">Reference proteome</keyword>
<feature type="domain" description="U-box" evidence="4">
    <location>
        <begin position="146"/>
        <end position="218"/>
    </location>
</feature>